<gene>
    <name evidence="2" type="ORF">PsYK624_110080</name>
</gene>
<feature type="transmembrane region" description="Helical" evidence="1">
    <location>
        <begin position="50"/>
        <end position="70"/>
    </location>
</feature>
<proteinExistence type="predicted"/>
<comment type="caution">
    <text evidence="2">The sequence shown here is derived from an EMBL/GenBank/DDBJ whole genome shotgun (WGS) entry which is preliminary data.</text>
</comment>
<organism evidence="2 3">
    <name type="scientific">Phanerochaete sordida</name>
    <dbReference type="NCBI Taxonomy" id="48140"/>
    <lineage>
        <taxon>Eukaryota</taxon>
        <taxon>Fungi</taxon>
        <taxon>Dikarya</taxon>
        <taxon>Basidiomycota</taxon>
        <taxon>Agaricomycotina</taxon>
        <taxon>Agaricomycetes</taxon>
        <taxon>Polyporales</taxon>
        <taxon>Phanerochaetaceae</taxon>
        <taxon>Phanerochaete</taxon>
    </lineage>
</organism>
<keyword evidence="1" id="KW-0812">Transmembrane</keyword>
<dbReference type="AlphaFoldDB" id="A0A9P3GEZ7"/>
<sequence>MFRLASRQLKRPTPAIRRAVAPSAPSAVLASAHCSRHASTIASLGSNSKVGTIFAALILLGATSTAYGIYEFYTMFTVWPKEVRSDLRAGIKAKNQEDLGLSERYLRRALETAHTLPLEAFGTDPYLKLSGIAIALAGVLEAADKPKEAYEAYTVALQELQGAQGLSGKERLRAVAVAHKLGEMAEAYQRPEDEEERWLVYAVEEVLRVLRDEGVDTQLAAPTHDADQELKTIVAELELPKWVAKTDVVAPLTALGAFYNRTRKQEYAIPLYLSALNVILPPGNKNPSAENRCRGADLMNSLADSLMLGAPTPERRRQAELWVDRALGVIEKTRNEDKSDPEALSHCALVLAAALFNKGSMREMTGDLPSAKTSYTDSRKQSFLLKDRDGLLQAETAIRRVDRLTREKEAKTSITDK</sequence>
<keyword evidence="3" id="KW-1185">Reference proteome</keyword>
<evidence type="ECO:0000313" key="3">
    <source>
        <dbReference type="Proteomes" id="UP000703269"/>
    </source>
</evidence>
<dbReference type="Proteomes" id="UP000703269">
    <property type="component" value="Unassembled WGS sequence"/>
</dbReference>
<keyword evidence="1" id="KW-0472">Membrane</keyword>
<dbReference type="OrthoDB" id="10050400at2759"/>
<dbReference type="PANTHER" id="PTHR28142:SF1">
    <property type="entry name" value="MITOCHONDRIAL INNER MEMBRANE I-AAA PROTEASE SUPERCOMPLEX SUBUNIT MGR3-RELATED"/>
    <property type="match status" value="1"/>
</dbReference>
<reference evidence="2 3" key="1">
    <citation type="submission" date="2021-08" db="EMBL/GenBank/DDBJ databases">
        <title>Draft Genome Sequence of Phanerochaete sordida strain YK-624.</title>
        <authorList>
            <person name="Mori T."/>
            <person name="Dohra H."/>
            <person name="Suzuki T."/>
            <person name="Kawagishi H."/>
            <person name="Hirai H."/>
        </authorList>
    </citation>
    <scope>NUCLEOTIDE SEQUENCE [LARGE SCALE GENOMIC DNA]</scope>
    <source>
        <strain evidence="2 3">YK-624</strain>
    </source>
</reference>
<evidence type="ECO:0000313" key="2">
    <source>
        <dbReference type="EMBL" id="GJE94833.1"/>
    </source>
</evidence>
<evidence type="ECO:0008006" key="4">
    <source>
        <dbReference type="Google" id="ProtNLM"/>
    </source>
</evidence>
<dbReference type="InterPro" id="IPR040201">
    <property type="entry name" value="Mrg3-like"/>
</dbReference>
<dbReference type="PANTHER" id="PTHR28142">
    <property type="entry name" value="MITOCHONDRIAL INNER MEMBRANE I-AAA PROTEASE SUPERCOMPLEX SUBUNIT MGR3-RELATED"/>
    <property type="match status" value="1"/>
</dbReference>
<evidence type="ECO:0000256" key="1">
    <source>
        <dbReference type="SAM" id="Phobius"/>
    </source>
</evidence>
<accession>A0A9P3GEZ7</accession>
<name>A0A9P3GEZ7_9APHY</name>
<dbReference type="EMBL" id="BPQB01000043">
    <property type="protein sequence ID" value="GJE94833.1"/>
    <property type="molecule type" value="Genomic_DNA"/>
</dbReference>
<protein>
    <recommendedName>
        <fullName evidence="4">TPR-like protein</fullName>
    </recommendedName>
</protein>
<keyword evidence="1" id="KW-1133">Transmembrane helix</keyword>